<comment type="function">
    <text evidence="11">DNA-dependent RNA polymerase catalyzes the transcription of DNA into RNA using the four ribonucleoside triphosphates as substrates.</text>
</comment>
<feature type="region of interest" description="Alpha C-terminal domain (alpha-CTD)" evidence="11">
    <location>
        <begin position="243"/>
        <end position="326"/>
    </location>
</feature>
<dbReference type="GO" id="GO:0003677">
    <property type="term" value="F:DNA binding"/>
    <property type="evidence" value="ECO:0007669"/>
    <property type="project" value="UniProtKB-UniRule"/>
</dbReference>
<sequence>MPRIPFQKPKKIEWEILSDRYGRLVAEPFEKGYALTVGNSLRRTLLAIVSGAAIAWVRIEGVRNAETPIPGVKEGTVDVLLNLKKLVIQVPSGEAKIVRIDVTGPRAVTGADVPETELEVANPELHLFTLESPTAVGIELGIGIGRGYESAGRKKLPVPAGAIPLDSAYSPITRVAYNVEMSRLGKITDYEKLILEIWTNGTVSPDDALTRSATYLEEHFRPLAAGVRDADEEGPEASGEAYLRDALAKTLEELALPARALNALKSADLNLVVDLVQKSEADLEHVKNLGEKSIDEIKTALAALGLSLGMRIDPNVLGALGRGSAR</sequence>
<dbReference type="InterPro" id="IPR036643">
    <property type="entry name" value="RNApol_insert_sf"/>
</dbReference>
<dbReference type="Pfam" id="PF01193">
    <property type="entry name" value="RNA_pol_L"/>
    <property type="match status" value="1"/>
</dbReference>
<dbReference type="SUPFAM" id="SSF56553">
    <property type="entry name" value="Insert subdomain of RNA polymerase alpha subunit"/>
    <property type="match status" value="1"/>
</dbReference>
<dbReference type="Gene3D" id="2.170.120.12">
    <property type="entry name" value="DNA-directed RNA polymerase, insert domain"/>
    <property type="match status" value="1"/>
</dbReference>
<evidence type="ECO:0000256" key="1">
    <source>
        <dbReference type="ARBA" id="ARBA00007123"/>
    </source>
</evidence>
<evidence type="ECO:0000256" key="5">
    <source>
        <dbReference type="ARBA" id="ARBA00022679"/>
    </source>
</evidence>
<feature type="region of interest" description="Alpha N-terminal domain (alpha-NTD)" evidence="11">
    <location>
        <begin position="1"/>
        <end position="230"/>
    </location>
</feature>
<gene>
    <name evidence="11" type="primary">rpoA</name>
</gene>
<evidence type="ECO:0000313" key="13">
    <source>
        <dbReference type="EMBL" id="AKQ03078.1"/>
    </source>
</evidence>
<dbReference type="InterPro" id="IPR036603">
    <property type="entry name" value="RBP11-like"/>
</dbReference>
<evidence type="ECO:0000256" key="6">
    <source>
        <dbReference type="ARBA" id="ARBA00022695"/>
    </source>
</evidence>
<dbReference type="GO" id="GO:0005737">
    <property type="term" value="C:cytoplasm"/>
    <property type="evidence" value="ECO:0007669"/>
    <property type="project" value="UniProtKB-ARBA"/>
</dbReference>
<dbReference type="HAMAP" id="MF_00059">
    <property type="entry name" value="RNApol_bact_RpoA"/>
    <property type="match status" value="1"/>
</dbReference>
<organism evidence="13">
    <name type="scientific">uncultured bacterium Rifle_16ft_4_minimus_37862</name>
    <dbReference type="NCBI Taxonomy" id="1665157"/>
    <lineage>
        <taxon>Bacteria</taxon>
        <taxon>environmental samples</taxon>
    </lineage>
</organism>
<dbReference type="Gene3D" id="3.30.1360.10">
    <property type="entry name" value="RNA polymerase, RBP11-like subunit"/>
    <property type="match status" value="1"/>
</dbReference>
<dbReference type="NCBIfam" id="NF003519">
    <property type="entry name" value="PRK05182.2-5"/>
    <property type="match status" value="1"/>
</dbReference>
<reference evidence="13" key="1">
    <citation type="journal article" date="2015" name="ISME J.">
        <title>Aquifer environment selects for microbial species cohorts in sediment and groundwater.</title>
        <authorList>
            <person name="Hug L.A."/>
            <person name="Thomas B.C."/>
            <person name="Brown C.T."/>
            <person name="Frischkorn K.R."/>
            <person name="Williams K.H."/>
            <person name="Tringe S.G."/>
            <person name="Banfield J.F."/>
        </authorList>
    </citation>
    <scope>NUCLEOTIDE SEQUENCE</scope>
</reference>
<dbReference type="Gene3D" id="1.10.150.20">
    <property type="entry name" value="5' to 3' exonuclease, C-terminal subdomain"/>
    <property type="match status" value="1"/>
</dbReference>
<evidence type="ECO:0000256" key="8">
    <source>
        <dbReference type="ARBA" id="ARBA00032524"/>
    </source>
</evidence>
<dbReference type="NCBIfam" id="TIGR02027">
    <property type="entry name" value="rpoA"/>
    <property type="match status" value="1"/>
</dbReference>
<dbReference type="SUPFAM" id="SSF47789">
    <property type="entry name" value="C-terminal domain of RNA polymerase alpha subunit"/>
    <property type="match status" value="1"/>
</dbReference>
<comment type="similarity">
    <text evidence="1 11">Belongs to the RNA polymerase alpha chain family.</text>
</comment>
<protein>
    <recommendedName>
        <fullName evidence="3 11">DNA-directed RNA polymerase subunit alpha</fullName>
        <shortName evidence="11">RNAP subunit alpha</shortName>
        <ecNumber evidence="2 11">2.7.7.6</ecNumber>
    </recommendedName>
    <alternativeName>
        <fullName evidence="9 11">RNA polymerase subunit alpha</fullName>
    </alternativeName>
    <alternativeName>
        <fullName evidence="8 11">Transcriptase subunit alpha</fullName>
    </alternativeName>
</protein>
<evidence type="ECO:0000259" key="12">
    <source>
        <dbReference type="SMART" id="SM00662"/>
    </source>
</evidence>
<dbReference type="SMART" id="SM00662">
    <property type="entry name" value="RPOLD"/>
    <property type="match status" value="1"/>
</dbReference>
<dbReference type="InterPro" id="IPR011260">
    <property type="entry name" value="RNAP_asu_C"/>
</dbReference>
<keyword evidence="7 11" id="KW-0804">Transcription</keyword>
<dbReference type="Pfam" id="PF01000">
    <property type="entry name" value="RNA_pol_A_bac"/>
    <property type="match status" value="1"/>
</dbReference>
<feature type="domain" description="DNA-directed RNA polymerase RpoA/D/Rpb3-type" evidence="12">
    <location>
        <begin position="21"/>
        <end position="226"/>
    </location>
</feature>
<proteinExistence type="inferred from homology"/>
<dbReference type="GO" id="GO:0003899">
    <property type="term" value="F:DNA-directed RNA polymerase activity"/>
    <property type="evidence" value="ECO:0007669"/>
    <property type="project" value="UniProtKB-UniRule"/>
</dbReference>
<name>A0A0H4T5R7_9BACT</name>
<dbReference type="EC" id="2.7.7.6" evidence="2 11"/>
<comment type="catalytic activity">
    <reaction evidence="10 11">
        <text>RNA(n) + a ribonucleoside 5'-triphosphate = RNA(n+1) + diphosphate</text>
        <dbReference type="Rhea" id="RHEA:21248"/>
        <dbReference type="Rhea" id="RHEA-COMP:14527"/>
        <dbReference type="Rhea" id="RHEA-COMP:17342"/>
        <dbReference type="ChEBI" id="CHEBI:33019"/>
        <dbReference type="ChEBI" id="CHEBI:61557"/>
        <dbReference type="ChEBI" id="CHEBI:140395"/>
        <dbReference type="EC" id="2.7.7.6"/>
    </reaction>
</comment>
<evidence type="ECO:0000256" key="3">
    <source>
        <dbReference type="ARBA" id="ARBA00015972"/>
    </source>
</evidence>
<keyword evidence="4 11" id="KW-0240">DNA-directed RNA polymerase</keyword>
<evidence type="ECO:0000256" key="2">
    <source>
        <dbReference type="ARBA" id="ARBA00012418"/>
    </source>
</evidence>
<evidence type="ECO:0000256" key="11">
    <source>
        <dbReference type="HAMAP-Rule" id="MF_00059"/>
    </source>
</evidence>
<dbReference type="GO" id="GO:0046983">
    <property type="term" value="F:protein dimerization activity"/>
    <property type="evidence" value="ECO:0007669"/>
    <property type="project" value="InterPro"/>
</dbReference>
<evidence type="ECO:0000256" key="10">
    <source>
        <dbReference type="ARBA" id="ARBA00048552"/>
    </source>
</evidence>
<dbReference type="CDD" id="cd06928">
    <property type="entry name" value="RNAP_alpha_NTD"/>
    <property type="match status" value="1"/>
</dbReference>
<dbReference type="InterPro" id="IPR011773">
    <property type="entry name" value="DNA-dir_RpoA"/>
</dbReference>
<dbReference type="Pfam" id="PF03118">
    <property type="entry name" value="RNA_pol_A_CTD"/>
    <property type="match status" value="1"/>
</dbReference>
<dbReference type="EMBL" id="KT007007">
    <property type="protein sequence ID" value="AKQ03078.1"/>
    <property type="molecule type" value="Genomic_DNA"/>
</dbReference>
<dbReference type="SUPFAM" id="SSF55257">
    <property type="entry name" value="RBP11-like subunits of RNA polymerase"/>
    <property type="match status" value="1"/>
</dbReference>
<accession>A0A0H4T5R7</accession>
<evidence type="ECO:0000256" key="4">
    <source>
        <dbReference type="ARBA" id="ARBA00022478"/>
    </source>
</evidence>
<dbReference type="InterPro" id="IPR011262">
    <property type="entry name" value="DNA-dir_RNA_pol_insert"/>
</dbReference>
<dbReference type="AlphaFoldDB" id="A0A0H4T5R7"/>
<comment type="domain">
    <text evidence="11">The N-terminal domain is essential for RNAP assembly and basal transcription, whereas the C-terminal domain is involved in interaction with transcriptional regulators and with upstream promoter elements.</text>
</comment>
<evidence type="ECO:0000256" key="9">
    <source>
        <dbReference type="ARBA" id="ARBA00033070"/>
    </source>
</evidence>
<comment type="subunit">
    <text evidence="11">Homodimer. The RNAP catalytic core consists of 2 alpha, 1 beta, 1 beta' and 1 omega subunit. When a sigma factor is associated with the core the holoenzyme is formed, which can initiate transcription.</text>
</comment>
<keyword evidence="6 11" id="KW-0548">Nucleotidyltransferase</keyword>
<evidence type="ECO:0000256" key="7">
    <source>
        <dbReference type="ARBA" id="ARBA00023163"/>
    </source>
</evidence>
<dbReference type="InterPro" id="IPR011263">
    <property type="entry name" value="DNA-dir_RNA_pol_RpoA/D/Rpb3"/>
</dbReference>
<dbReference type="GO" id="GO:0006351">
    <property type="term" value="P:DNA-templated transcription"/>
    <property type="evidence" value="ECO:0007669"/>
    <property type="project" value="UniProtKB-UniRule"/>
</dbReference>
<keyword evidence="5 11" id="KW-0808">Transferase</keyword>
<dbReference type="GO" id="GO:0000428">
    <property type="term" value="C:DNA-directed RNA polymerase complex"/>
    <property type="evidence" value="ECO:0007669"/>
    <property type="project" value="UniProtKB-KW"/>
</dbReference>